<dbReference type="InterPro" id="IPR011990">
    <property type="entry name" value="TPR-like_helical_dom_sf"/>
</dbReference>
<dbReference type="InParanoid" id="B8MQN5"/>
<dbReference type="STRING" id="441959.B8MQN5"/>
<dbReference type="GeneID" id="8107414"/>
<accession>B8MQN5</accession>
<evidence type="ECO:0000313" key="2">
    <source>
        <dbReference type="Proteomes" id="UP000001745"/>
    </source>
</evidence>
<sequence length="442" mass="50090">MSAHGICTSASSNLRMLLAVPFINKICEKKKKVKDNSRGTSCEHVTSSWIMSHSPEYPGCVIQIRNFSSQHSVAVAPFNRWINELVRASSPGAWSDRLRRSKDLRDFWFIRTQSSAVGTLLEVTEENMVVQNKEYKPGTYARLRYLCVVIDRHDIFSCTFQASEGQMGRHHTFCSLVFVSTVGQVNSAILSLHYYFCTFPISSTVLGAEHPNTVTSMANLAFTWKFQGKLQDALSLMEKSSYLHSKVLGLSRPYSRLSSRALSDWMDKYNALSNQTMLTRKECPQAPWEILTRPPAAVVTVQSAREENINLPYPKDDQLLNYSLETILSSSLPEHPRPRPKTKTYKMWNNLTTPHSCTIQLDKRRVKFNYISVCTKPCQAYQIIGTFTSHNGSGAEKEAKNCKPCKAAHTRRCSHKLLLKVKVLEHFLDLFCHILAGTRGKP</sequence>
<gene>
    <name evidence="1" type="ORF">TSTA_059440</name>
</gene>
<dbReference type="RefSeq" id="XP_002487569.1">
    <property type="nucleotide sequence ID" value="XM_002487524.1"/>
</dbReference>
<evidence type="ECO:0000313" key="1">
    <source>
        <dbReference type="EMBL" id="EED13458.1"/>
    </source>
</evidence>
<keyword evidence="2" id="KW-1185">Reference proteome</keyword>
<dbReference type="AlphaFoldDB" id="B8MQN5"/>
<dbReference type="EMBL" id="EQ962659">
    <property type="protein sequence ID" value="EED13458.1"/>
    <property type="molecule type" value="Genomic_DNA"/>
</dbReference>
<name>B8MQN5_TALSN</name>
<protein>
    <submittedName>
        <fullName evidence="1">Uncharacterized protein</fullName>
    </submittedName>
</protein>
<organism evidence="1 2">
    <name type="scientific">Talaromyces stipitatus (strain ATCC 10500 / CBS 375.48 / QM 6759 / NRRL 1006)</name>
    <name type="common">Penicillium stipitatum</name>
    <dbReference type="NCBI Taxonomy" id="441959"/>
    <lineage>
        <taxon>Eukaryota</taxon>
        <taxon>Fungi</taxon>
        <taxon>Dikarya</taxon>
        <taxon>Ascomycota</taxon>
        <taxon>Pezizomycotina</taxon>
        <taxon>Eurotiomycetes</taxon>
        <taxon>Eurotiomycetidae</taxon>
        <taxon>Eurotiales</taxon>
        <taxon>Trichocomaceae</taxon>
        <taxon>Talaromyces</taxon>
        <taxon>Talaromyces sect. Talaromyces</taxon>
    </lineage>
</organism>
<dbReference type="OrthoDB" id="5986190at2759"/>
<dbReference type="Proteomes" id="UP000001745">
    <property type="component" value="Unassembled WGS sequence"/>
</dbReference>
<proteinExistence type="predicted"/>
<dbReference type="VEuPathDB" id="FungiDB:TSTA_059440"/>
<dbReference type="Gene3D" id="1.25.40.10">
    <property type="entry name" value="Tetratricopeptide repeat domain"/>
    <property type="match status" value="1"/>
</dbReference>
<reference evidence="2" key="1">
    <citation type="journal article" date="2015" name="Genome Announc.">
        <title>Genome sequence of the AIDS-associated pathogen Penicillium marneffei (ATCC18224) and its near taxonomic relative Talaromyces stipitatus (ATCC10500).</title>
        <authorList>
            <person name="Nierman W.C."/>
            <person name="Fedorova-Abrams N.D."/>
            <person name="Andrianopoulos A."/>
        </authorList>
    </citation>
    <scope>NUCLEOTIDE SEQUENCE [LARGE SCALE GENOMIC DNA]</scope>
    <source>
        <strain evidence="2">ATCC 10500 / CBS 375.48 / QM 6759 / NRRL 1006</strain>
    </source>
</reference>
<dbReference type="HOGENOM" id="CLU_619905_0_0_1"/>